<dbReference type="Pfam" id="PF01370">
    <property type="entry name" value="Epimerase"/>
    <property type="match status" value="1"/>
</dbReference>
<dbReference type="Gene3D" id="3.90.25.10">
    <property type="entry name" value="UDP-galactose 4-epimerase, domain 1"/>
    <property type="match status" value="1"/>
</dbReference>
<dbReference type="PANTHER" id="PTHR43245:SF13">
    <property type="entry name" value="UDP-D-APIOSE_UDP-D-XYLOSE SYNTHASE 2"/>
    <property type="match status" value="1"/>
</dbReference>
<dbReference type="InterPro" id="IPR001509">
    <property type="entry name" value="Epimerase_deHydtase"/>
</dbReference>
<feature type="domain" description="NAD-dependent epimerase/dehydratase" evidence="1">
    <location>
        <begin position="15"/>
        <end position="243"/>
    </location>
</feature>
<dbReference type="Proteomes" id="UP000250088">
    <property type="component" value="Chromosome"/>
</dbReference>
<dbReference type="SUPFAM" id="SSF51735">
    <property type="entry name" value="NAD(P)-binding Rossmann-fold domains"/>
    <property type="match status" value="1"/>
</dbReference>
<dbReference type="KEGG" id="naj:B1756_07715"/>
<gene>
    <name evidence="2" type="ORF">B1756_07715</name>
</gene>
<dbReference type="GeneID" id="32893957"/>
<dbReference type="InterPro" id="IPR036291">
    <property type="entry name" value="NAD(P)-bd_dom_sf"/>
</dbReference>
<dbReference type="InterPro" id="IPR050177">
    <property type="entry name" value="Lipid_A_modif_metabolic_enz"/>
</dbReference>
<dbReference type="Gene3D" id="3.40.50.720">
    <property type="entry name" value="NAD(P)-binding Rossmann-like Domain"/>
    <property type="match status" value="1"/>
</dbReference>
<dbReference type="EMBL" id="CP019893">
    <property type="protein sequence ID" value="ARS89634.1"/>
    <property type="molecule type" value="Genomic_DNA"/>
</dbReference>
<dbReference type="PRINTS" id="PR01713">
    <property type="entry name" value="NUCEPIMERASE"/>
</dbReference>
<sequence>MRRQDGQPPIADERILVTGGAGFIGSNLVAALAPHNDVRVLDDLSSGSRSNLPPEVTVLEGDIRDDEALDRATEDVDLIYHQAALVSVTESVDRPEATHEINVAATVKLLERARAEDARFVFASSAAVYGQPDGVPVAEDASADPASPYGLSKLAAERYVRLYDDLYDLPTVALRYFNVYGPGQLDSDYSAVIRVFVEQATSGEPITVEGDGTQTRDFVHVEDVVQANLLAGAGDATGVFNVGTGESVTILELAELVADAADSSPEIVHVPARQGDIDRSRADVSKIEATLGYEPTVRLADGLEDVVRTAATGQPGDGS</sequence>
<protein>
    <submittedName>
        <fullName evidence="2">Nucleoside-diphosphate sugar epimerase</fullName>
    </submittedName>
</protein>
<dbReference type="RefSeq" id="WP_086888012.1">
    <property type="nucleotide sequence ID" value="NZ_CP019893.1"/>
</dbReference>
<evidence type="ECO:0000313" key="2">
    <source>
        <dbReference type="EMBL" id="ARS89634.1"/>
    </source>
</evidence>
<evidence type="ECO:0000259" key="1">
    <source>
        <dbReference type="Pfam" id="PF01370"/>
    </source>
</evidence>
<name>A0A2Z2HXE3_9EURY</name>
<reference evidence="3" key="1">
    <citation type="submission" date="2017-02" db="EMBL/GenBank/DDBJ databases">
        <title>Natronthermophilus aegyptiacus gen. nov.,sp. nov., an aerobic, extremely halophilic alkalithermophilic archaeon isolated from the athalassohaline Wadi An Natrun, Egypt.</title>
        <authorList>
            <person name="Zhao B."/>
        </authorList>
    </citation>
    <scope>NUCLEOTIDE SEQUENCE [LARGE SCALE GENOMIC DNA]</scope>
    <source>
        <strain evidence="3">JW/NM-HA 15</strain>
    </source>
</reference>
<organism evidence="2 3">
    <name type="scientific">Natrarchaeobaculum aegyptiacum</name>
    <dbReference type="NCBI Taxonomy" id="745377"/>
    <lineage>
        <taxon>Archaea</taxon>
        <taxon>Methanobacteriati</taxon>
        <taxon>Methanobacteriota</taxon>
        <taxon>Stenosarchaea group</taxon>
        <taxon>Halobacteria</taxon>
        <taxon>Halobacteriales</taxon>
        <taxon>Natrialbaceae</taxon>
        <taxon>Natrarchaeobaculum</taxon>
    </lineage>
</organism>
<dbReference type="AlphaFoldDB" id="A0A2Z2HXE3"/>
<proteinExistence type="predicted"/>
<accession>A0A2Z2HXE3</accession>
<evidence type="ECO:0000313" key="3">
    <source>
        <dbReference type="Proteomes" id="UP000250088"/>
    </source>
</evidence>
<dbReference type="PANTHER" id="PTHR43245">
    <property type="entry name" value="BIFUNCTIONAL POLYMYXIN RESISTANCE PROTEIN ARNA"/>
    <property type="match status" value="1"/>
</dbReference>
<keyword evidence="3" id="KW-1185">Reference proteome</keyword>
<dbReference type="OrthoDB" id="4907at2157"/>